<keyword evidence="2" id="KW-1185">Reference proteome</keyword>
<dbReference type="InterPro" id="IPR027417">
    <property type="entry name" value="P-loop_NTPase"/>
</dbReference>
<evidence type="ECO:0000313" key="1">
    <source>
        <dbReference type="EMBL" id="RPB27276.1"/>
    </source>
</evidence>
<dbReference type="Proteomes" id="UP000267821">
    <property type="component" value="Unassembled WGS sequence"/>
</dbReference>
<reference evidence="1 2" key="1">
    <citation type="journal article" date="2018" name="Nat. Ecol. Evol.">
        <title>Pezizomycetes genomes reveal the molecular basis of ectomycorrhizal truffle lifestyle.</title>
        <authorList>
            <person name="Murat C."/>
            <person name="Payen T."/>
            <person name="Noel B."/>
            <person name="Kuo A."/>
            <person name="Morin E."/>
            <person name="Chen J."/>
            <person name="Kohler A."/>
            <person name="Krizsan K."/>
            <person name="Balestrini R."/>
            <person name="Da Silva C."/>
            <person name="Montanini B."/>
            <person name="Hainaut M."/>
            <person name="Levati E."/>
            <person name="Barry K.W."/>
            <person name="Belfiori B."/>
            <person name="Cichocki N."/>
            <person name="Clum A."/>
            <person name="Dockter R.B."/>
            <person name="Fauchery L."/>
            <person name="Guy J."/>
            <person name="Iotti M."/>
            <person name="Le Tacon F."/>
            <person name="Lindquist E.A."/>
            <person name="Lipzen A."/>
            <person name="Malagnac F."/>
            <person name="Mello A."/>
            <person name="Molinier V."/>
            <person name="Miyauchi S."/>
            <person name="Poulain J."/>
            <person name="Riccioni C."/>
            <person name="Rubini A."/>
            <person name="Sitrit Y."/>
            <person name="Splivallo R."/>
            <person name="Traeger S."/>
            <person name="Wang M."/>
            <person name="Zifcakova L."/>
            <person name="Wipf D."/>
            <person name="Zambonelli A."/>
            <person name="Paolocci F."/>
            <person name="Nowrousian M."/>
            <person name="Ottonello S."/>
            <person name="Baldrian P."/>
            <person name="Spatafora J.W."/>
            <person name="Henrissat B."/>
            <person name="Nagy L.G."/>
            <person name="Aury J.M."/>
            <person name="Wincker P."/>
            <person name="Grigoriev I.V."/>
            <person name="Bonfante P."/>
            <person name="Martin F.M."/>
        </authorList>
    </citation>
    <scope>NUCLEOTIDE SEQUENCE [LARGE SCALE GENOMIC DNA]</scope>
    <source>
        <strain evidence="1 2">ATCC MYA-4762</strain>
    </source>
</reference>
<accession>A0A3N4LWK4</accession>
<proteinExistence type="predicted"/>
<organism evidence="1 2">
    <name type="scientific">Terfezia boudieri ATCC MYA-4762</name>
    <dbReference type="NCBI Taxonomy" id="1051890"/>
    <lineage>
        <taxon>Eukaryota</taxon>
        <taxon>Fungi</taxon>
        <taxon>Dikarya</taxon>
        <taxon>Ascomycota</taxon>
        <taxon>Pezizomycotina</taxon>
        <taxon>Pezizomycetes</taxon>
        <taxon>Pezizales</taxon>
        <taxon>Pezizaceae</taxon>
        <taxon>Terfezia</taxon>
    </lineage>
</organism>
<dbReference type="InParanoid" id="A0A3N4LWK4"/>
<dbReference type="AlphaFoldDB" id="A0A3N4LWK4"/>
<gene>
    <name evidence="1" type="ORF">L211DRAFT_619499</name>
</gene>
<sequence length="102" mass="11652">MLVYIDHKQDAPKIADEIRLLLPPNLYTRPPRPTVWNSNPRSQVEEVIVCIFHAEISPTMKNIVIQDWKAGKSRIRIASSAWGPGINEKDTWMPLYSDLAVV</sequence>
<evidence type="ECO:0000313" key="2">
    <source>
        <dbReference type="Proteomes" id="UP000267821"/>
    </source>
</evidence>
<dbReference type="SUPFAM" id="SSF52540">
    <property type="entry name" value="P-loop containing nucleoside triphosphate hydrolases"/>
    <property type="match status" value="1"/>
</dbReference>
<dbReference type="EMBL" id="ML121532">
    <property type="protein sequence ID" value="RPB27276.1"/>
    <property type="molecule type" value="Genomic_DNA"/>
</dbReference>
<dbReference type="Gene3D" id="3.40.50.300">
    <property type="entry name" value="P-loop containing nucleotide triphosphate hydrolases"/>
    <property type="match status" value="1"/>
</dbReference>
<name>A0A3N4LWK4_9PEZI</name>
<protein>
    <submittedName>
        <fullName evidence="1">Uncharacterized protein</fullName>
    </submittedName>
</protein>
<dbReference type="OrthoDB" id="5430424at2759"/>